<feature type="binding site" evidence="1">
    <location>
        <position position="81"/>
    </location>
    <ligand>
        <name>Mg(2+)</name>
        <dbReference type="ChEBI" id="CHEBI:18420"/>
        <label>4</label>
    </ligand>
</feature>
<organism evidence="3 5">
    <name type="scientific">Methanosphaera cuniculi</name>
    <dbReference type="NCBI Taxonomy" id="1077256"/>
    <lineage>
        <taxon>Archaea</taxon>
        <taxon>Methanobacteriati</taxon>
        <taxon>Methanobacteriota</taxon>
        <taxon>Methanomada group</taxon>
        <taxon>Methanobacteria</taxon>
        <taxon>Methanobacteriales</taxon>
        <taxon>Methanobacteriaceae</taxon>
        <taxon>Methanosphaera</taxon>
    </lineage>
</organism>
<dbReference type="AlphaFoldDB" id="A0A2A2HES7"/>
<evidence type="ECO:0000313" key="5">
    <source>
        <dbReference type="Proteomes" id="UP000217528"/>
    </source>
</evidence>
<dbReference type="PIRSF" id="PIRSF005303">
    <property type="entry name" value="Thiam_monoph_kin"/>
    <property type="match status" value="1"/>
</dbReference>
<comment type="function">
    <text evidence="1">Catalyzes the ATP-dependent phosphorylation of thiamine-monophosphate (TMP) to form thiamine-pyrophosphate (TPP), the active form of vitamin B1.</text>
</comment>
<reference evidence="4 6" key="1">
    <citation type="submission" date="2016-04" db="EMBL/GenBank/DDBJ databases">
        <title>Genome sequence of Methanosphaera cuniculi DSM 4103.</title>
        <authorList>
            <person name="Poehlein A."/>
            <person name="Seedorf H."/>
            <person name="Daniel R."/>
        </authorList>
    </citation>
    <scope>NUCLEOTIDE SEQUENCE [LARGE SCALE GENOMIC DNA]</scope>
    <source>
        <strain evidence="4 6">DSM 4103</strain>
    </source>
</reference>
<keyword evidence="1" id="KW-0479">Metal-binding</keyword>
<feature type="binding site" evidence="1">
    <location>
        <position position="276"/>
    </location>
    <ligand>
        <name>substrate</name>
    </ligand>
</feature>
<dbReference type="RefSeq" id="WP_095608138.1">
    <property type="nucleotide sequence ID" value="NZ_LMVN01000004.1"/>
</dbReference>
<comment type="miscellaneous">
    <text evidence="1">Reaction mechanism of ThiL seems to utilize a direct, inline transfer of the gamma-phosphate of ATP to TMP rather than a phosphorylated enzyme intermediate.</text>
</comment>
<dbReference type="EC" id="2.7.4.16" evidence="1"/>
<comment type="pathway">
    <text evidence="1">Cofactor biosynthesis; thiamine diphosphate biosynthesis; thiamine diphosphate from thiamine phosphate: step 1/1.</text>
</comment>
<dbReference type="GO" id="GO:0000287">
    <property type="term" value="F:magnesium ion binding"/>
    <property type="evidence" value="ECO:0007669"/>
    <property type="project" value="UniProtKB-UniRule"/>
</dbReference>
<dbReference type="HAMAP" id="MF_02128">
    <property type="entry name" value="TMP_kinase"/>
    <property type="match status" value="1"/>
</dbReference>
<feature type="binding site" evidence="1">
    <location>
        <position position="129"/>
    </location>
    <ligand>
        <name>Mg(2+)</name>
        <dbReference type="ChEBI" id="CHEBI:18420"/>
        <label>1</label>
    </ligand>
</feature>
<feature type="binding site" evidence="1">
    <location>
        <position position="51"/>
    </location>
    <ligand>
        <name>Mg(2+)</name>
        <dbReference type="ChEBI" id="CHEBI:18420"/>
        <label>4</label>
    </ligand>
</feature>
<dbReference type="NCBIfam" id="TIGR01379">
    <property type="entry name" value="thiL"/>
    <property type="match status" value="1"/>
</dbReference>
<dbReference type="UniPathway" id="UPA00060">
    <property type="reaction ID" value="UER00142"/>
</dbReference>
<gene>
    <name evidence="1 4" type="primary">thiL</name>
    <name evidence="3" type="ORF">ASJ82_01445</name>
    <name evidence="4" type="ORF">MSCUN_02450</name>
</gene>
<dbReference type="Proteomes" id="UP000246004">
    <property type="component" value="Unassembled WGS sequence"/>
</dbReference>
<dbReference type="PANTHER" id="PTHR30270:SF0">
    <property type="entry name" value="THIAMINE-MONOPHOSPHATE KINASE"/>
    <property type="match status" value="1"/>
</dbReference>
<dbReference type="OrthoDB" id="45909at2157"/>
<dbReference type="SUPFAM" id="SSF56042">
    <property type="entry name" value="PurM C-terminal domain-like"/>
    <property type="match status" value="1"/>
</dbReference>
<dbReference type="InterPro" id="IPR036921">
    <property type="entry name" value="PurM-like_N_sf"/>
</dbReference>
<dbReference type="GO" id="GO:0009228">
    <property type="term" value="P:thiamine biosynthetic process"/>
    <property type="evidence" value="ECO:0007669"/>
    <property type="project" value="UniProtKB-KW"/>
</dbReference>
<comment type="catalytic activity">
    <reaction evidence="1">
        <text>thiamine phosphate + ATP = thiamine diphosphate + ADP</text>
        <dbReference type="Rhea" id="RHEA:15913"/>
        <dbReference type="ChEBI" id="CHEBI:30616"/>
        <dbReference type="ChEBI" id="CHEBI:37575"/>
        <dbReference type="ChEBI" id="CHEBI:58937"/>
        <dbReference type="ChEBI" id="CHEBI:456216"/>
        <dbReference type="EC" id="2.7.4.16"/>
    </reaction>
</comment>
<dbReference type="GO" id="GO:0009229">
    <property type="term" value="P:thiamine diphosphate biosynthetic process"/>
    <property type="evidence" value="ECO:0007669"/>
    <property type="project" value="UniProtKB-UniRule"/>
</dbReference>
<keyword evidence="5" id="KW-1185">Reference proteome</keyword>
<feature type="binding site" evidence="1">
    <location>
        <position position="328"/>
    </location>
    <ligand>
        <name>substrate</name>
    </ligand>
</feature>
<comment type="caution">
    <text evidence="1">Lacks conserved residue(s) required for the propagation of feature annotation.</text>
</comment>
<dbReference type="Gene3D" id="3.30.1330.10">
    <property type="entry name" value="PurM-like, N-terminal domain"/>
    <property type="match status" value="1"/>
</dbReference>
<evidence type="ECO:0000313" key="4">
    <source>
        <dbReference type="EMBL" id="PWL08858.1"/>
    </source>
</evidence>
<feature type="binding site" evidence="1">
    <location>
        <position position="224"/>
    </location>
    <ligand>
        <name>ATP</name>
        <dbReference type="ChEBI" id="CHEBI:30616"/>
    </ligand>
</feature>
<dbReference type="Proteomes" id="UP000217528">
    <property type="component" value="Unassembled WGS sequence"/>
</dbReference>
<feature type="binding site" evidence="1">
    <location>
        <position position="53"/>
    </location>
    <ligand>
        <name>Mg(2+)</name>
        <dbReference type="ChEBI" id="CHEBI:18420"/>
        <label>2</label>
    </ligand>
</feature>
<feature type="binding site" evidence="1">
    <location>
        <position position="53"/>
    </location>
    <ligand>
        <name>Mg(2+)</name>
        <dbReference type="ChEBI" id="CHEBI:18420"/>
        <label>1</label>
    </ligand>
</feature>
<dbReference type="Gene3D" id="3.90.650.10">
    <property type="entry name" value="PurM-like C-terminal domain"/>
    <property type="match status" value="1"/>
</dbReference>
<comment type="similarity">
    <text evidence="1">Belongs to the thiamine-monophosphate kinase family.</text>
</comment>
<feature type="binding site" evidence="1">
    <location>
        <position position="81"/>
    </location>
    <ligand>
        <name>Mg(2+)</name>
        <dbReference type="ChEBI" id="CHEBI:18420"/>
        <label>3</label>
    </ligand>
</feature>
<feature type="binding site" evidence="1">
    <location>
        <position position="52"/>
    </location>
    <ligand>
        <name>Mg(2+)</name>
        <dbReference type="ChEBI" id="CHEBI:18420"/>
        <label>1</label>
    </ligand>
</feature>
<feature type="binding site" evidence="1">
    <location>
        <position position="37"/>
    </location>
    <ligand>
        <name>Mg(2+)</name>
        <dbReference type="ChEBI" id="CHEBI:18420"/>
        <label>4</label>
    </ligand>
</feature>
<name>A0A2A2HES7_9EURY</name>
<accession>A0A2A2HES7</accession>
<dbReference type="EMBL" id="LMVN01000004">
    <property type="protein sequence ID" value="PAV07932.1"/>
    <property type="molecule type" value="Genomic_DNA"/>
</dbReference>
<protein>
    <recommendedName>
        <fullName evidence="1">Thiamine-monophosphate kinase</fullName>
        <shortName evidence="1">TMP kinase</shortName>
        <shortName evidence="1">Thiamine-phosphate kinase</shortName>
        <ecNumber evidence="1">2.7.4.16</ecNumber>
    </recommendedName>
</protein>
<dbReference type="EMBL" id="LWMS01000007">
    <property type="protein sequence ID" value="PWL08858.1"/>
    <property type="molecule type" value="Genomic_DNA"/>
</dbReference>
<evidence type="ECO:0000313" key="3">
    <source>
        <dbReference type="EMBL" id="PAV07932.1"/>
    </source>
</evidence>
<dbReference type="GO" id="GO:0005524">
    <property type="term" value="F:ATP binding"/>
    <property type="evidence" value="ECO:0007669"/>
    <property type="project" value="UniProtKB-UniRule"/>
</dbReference>
<feature type="binding site" evidence="1">
    <location>
        <position position="37"/>
    </location>
    <ligand>
        <name>Mg(2+)</name>
        <dbReference type="ChEBI" id="CHEBI:18420"/>
        <label>3</label>
    </ligand>
</feature>
<sequence>MKISQLGEKKLIRRLLKKRDEKLPNTHPMIIQSYHDDAAIQPNTTKYTTLSTDMLIEHTHFPKKMTPYDMGAKSVCVNVSDIIAMNSKPESILISLGLPPTMSIDEFDNLIDGILDTCEKYDITLIGGDLNTSDEIIISATSVGISDGNIKFLNNIQKNNLIAVTGKLGSPAAAYDLIYHEDADIPEIEKQEIIDSFIKPTIPYDTFKFLHKHPKLIMAMTDITDGLAVELGHLHDNNNGYGFKINKELIPYNKYIKQVAKRNNKKLNDYLLHFGEEFELLLILDENEYIKYKDQLEDITVIGYVNCDDKITILENNGKEFEVKTQGYEHLSGEK</sequence>
<dbReference type="CDD" id="cd02194">
    <property type="entry name" value="ThiL"/>
    <property type="match status" value="1"/>
</dbReference>
<feature type="binding site" evidence="1">
    <location>
        <position position="225"/>
    </location>
    <ligand>
        <name>Mg(2+)</name>
        <dbReference type="ChEBI" id="CHEBI:18420"/>
        <label>5</label>
    </ligand>
</feature>
<evidence type="ECO:0000256" key="1">
    <source>
        <dbReference type="HAMAP-Rule" id="MF_02128"/>
    </source>
</evidence>
<dbReference type="GO" id="GO:0009030">
    <property type="term" value="F:thiamine-phosphate kinase activity"/>
    <property type="evidence" value="ECO:0007669"/>
    <property type="project" value="UniProtKB-UniRule"/>
</dbReference>
<dbReference type="Pfam" id="PF00586">
    <property type="entry name" value="AIRS"/>
    <property type="match status" value="1"/>
</dbReference>
<keyword evidence="1" id="KW-0067">ATP-binding</keyword>
<dbReference type="InterPro" id="IPR036676">
    <property type="entry name" value="PurM-like_C_sf"/>
</dbReference>
<keyword evidence="1 4" id="KW-0418">Kinase</keyword>
<feature type="domain" description="PurM-like N-terminal" evidence="2">
    <location>
        <begin position="36"/>
        <end position="145"/>
    </location>
</feature>
<feature type="binding site" evidence="1">
    <location>
        <position position="60"/>
    </location>
    <ligand>
        <name>substrate</name>
    </ligand>
</feature>
<reference evidence="3 5" key="2">
    <citation type="journal article" date="2017" name="BMC Genomics">
        <title>Genomic analysis of methanogenic archaea reveals a shift towards energy conservation.</title>
        <authorList>
            <person name="Gilmore S.P."/>
            <person name="Henske J.K."/>
            <person name="Sexton J.A."/>
            <person name="Solomon K.V."/>
            <person name="Seppala S."/>
            <person name="Yoo J.I."/>
            <person name="Huyett L.M."/>
            <person name="Pressman A."/>
            <person name="Cogan J.Z."/>
            <person name="Kivenson V."/>
            <person name="Peng X."/>
            <person name="Tan Y."/>
            <person name="Valentine D.L."/>
            <person name="O'Malley M.A."/>
        </authorList>
    </citation>
    <scope>NUCLEOTIDE SEQUENCE [LARGE SCALE GENOMIC DNA]</scope>
    <source>
        <strain evidence="3 5">1R-7</strain>
    </source>
</reference>
<dbReference type="PANTHER" id="PTHR30270">
    <property type="entry name" value="THIAMINE-MONOPHOSPHATE KINASE"/>
    <property type="match status" value="1"/>
</dbReference>
<keyword evidence="1" id="KW-0460">Magnesium</keyword>
<evidence type="ECO:0000259" key="2">
    <source>
        <dbReference type="Pfam" id="PF00586"/>
    </source>
</evidence>
<keyword evidence="1" id="KW-0784">Thiamine biosynthesis</keyword>
<keyword evidence="1" id="KW-0547">Nucleotide-binding</keyword>
<dbReference type="SUPFAM" id="SSF55326">
    <property type="entry name" value="PurM N-terminal domain-like"/>
    <property type="match status" value="1"/>
</dbReference>
<feature type="binding site" evidence="1">
    <location>
        <position position="81"/>
    </location>
    <ligand>
        <name>Mg(2+)</name>
        <dbReference type="ChEBI" id="CHEBI:18420"/>
        <label>2</label>
    </ligand>
</feature>
<keyword evidence="1 4" id="KW-0808">Transferase</keyword>
<comment type="caution">
    <text evidence="3">The sequence shown here is derived from an EMBL/GenBank/DDBJ whole genome shotgun (WGS) entry which is preliminary data.</text>
</comment>
<dbReference type="InterPro" id="IPR006283">
    <property type="entry name" value="ThiL-like"/>
</dbReference>
<dbReference type="InterPro" id="IPR016188">
    <property type="entry name" value="PurM-like_N"/>
</dbReference>
<feature type="binding site" evidence="1">
    <location>
        <position position="222"/>
    </location>
    <ligand>
        <name>Mg(2+)</name>
        <dbReference type="ChEBI" id="CHEBI:18420"/>
        <label>3</label>
    </ligand>
</feature>
<proteinExistence type="inferred from homology"/>
<evidence type="ECO:0000313" key="6">
    <source>
        <dbReference type="Proteomes" id="UP000246004"/>
    </source>
</evidence>
<feature type="binding site" evidence="1">
    <location>
        <begin position="128"/>
        <end position="129"/>
    </location>
    <ligand>
        <name>ATP</name>
        <dbReference type="ChEBI" id="CHEBI:30616"/>
    </ligand>
</feature>